<feature type="region of interest" description="Disordered" evidence="2">
    <location>
        <begin position="249"/>
        <end position="281"/>
    </location>
</feature>
<feature type="compositionally biased region" description="Low complexity" evidence="2">
    <location>
        <begin position="572"/>
        <end position="582"/>
    </location>
</feature>
<feature type="compositionally biased region" description="Polar residues" evidence="2">
    <location>
        <begin position="257"/>
        <end position="277"/>
    </location>
</feature>
<evidence type="ECO:0000256" key="1">
    <source>
        <dbReference type="SAM" id="Coils"/>
    </source>
</evidence>
<feature type="region of interest" description="Disordered" evidence="2">
    <location>
        <begin position="304"/>
        <end position="340"/>
    </location>
</feature>
<reference evidence="3" key="1">
    <citation type="submission" date="2021-01" db="EMBL/GenBank/DDBJ databases">
        <authorList>
            <person name="Corre E."/>
            <person name="Pelletier E."/>
            <person name="Niang G."/>
            <person name="Scheremetjew M."/>
            <person name="Finn R."/>
            <person name="Kale V."/>
            <person name="Holt S."/>
            <person name="Cochrane G."/>
            <person name="Meng A."/>
            <person name="Brown T."/>
            <person name="Cohen L."/>
        </authorList>
    </citation>
    <scope>NUCLEOTIDE SEQUENCE</scope>
    <source>
        <strain evidence="3">CCMP219</strain>
    </source>
</reference>
<feature type="region of interest" description="Disordered" evidence="2">
    <location>
        <begin position="382"/>
        <end position="433"/>
    </location>
</feature>
<feature type="compositionally biased region" description="Low complexity" evidence="2">
    <location>
        <begin position="304"/>
        <end position="316"/>
    </location>
</feature>
<dbReference type="AlphaFoldDB" id="A0A7R9YX50"/>
<evidence type="ECO:0000313" key="3">
    <source>
        <dbReference type="EMBL" id="CAD8290830.1"/>
    </source>
</evidence>
<feature type="region of interest" description="Disordered" evidence="2">
    <location>
        <begin position="516"/>
        <end position="630"/>
    </location>
</feature>
<feature type="coiled-coil region" evidence="1">
    <location>
        <begin position="180"/>
        <end position="230"/>
    </location>
</feature>
<protein>
    <submittedName>
        <fullName evidence="3">Uncharacterized protein</fullName>
    </submittedName>
</protein>
<feature type="compositionally biased region" description="Low complexity" evidence="2">
    <location>
        <begin position="592"/>
        <end position="630"/>
    </location>
</feature>
<dbReference type="EMBL" id="HBEC01023256">
    <property type="protein sequence ID" value="CAD8290830.1"/>
    <property type="molecule type" value="Transcribed_RNA"/>
</dbReference>
<keyword evidence="1" id="KW-0175">Coiled coil</keyword>
<evidence type="ECO:0000256" key="2">
    <source>
        <dbReference type="SAM" id="MobiDB-lite"/>
    </source>
</evidence>
<organism evidence="3">
    <name type="scientific">Chlamydomonas euryale</name>
    <dbReference type="NCBI Taxonomy" id="1486919"/>
    <lineage>
        <taxon>Eukaryota</taxon>
        <taxon>Viridiplantae</taxon>
        <taxon>Chlorophyta</taxon>
        <taxon>core chlorophytes</taxon>
        <taxon>Chlorophyceae</taxon>
        <taxon>CS clade</taxon>
        <taxon>Chlamydomonadales</taxon>
        <taxon>Chlamydomonadaceae</taxon>
        <taxon>Chlamydomonas</taxon>
    </lineage>
</organism>
<feature type="compositionally biased region" description="Low complexity" evidence="2">
    <location>
        <begin position="417"/>
        <end position="432"/>
    </location>
</feature>
<gene>
    <name evidence="3" type="ORF">CEUR00632_LOCUS10639</name>
</gene>
<accession>A0A7R9YX50</accession>
<proteinExistence type="predicted"/>
<feature type="compositionally biased region" description="Low complexity" evidence="2">
    <location>
        <begin position="329"/>
        <end position="340"/>
    </location>
</feature>
<name>A0A7R9YX50_9CHLO</name>
<sequence>MDDERLAMQQQLFAMQAGASGGQSAANINALSQYLKLQQEQARAAGMLPGMHPQALQQAMAKQQQQQHPQQQQQHTDHTALIQAMLQQQLMQNGVGGARPAIPQHQARALASLLQQQQQQQQQQIAPPQATGNMDPAWLNAAMQQALASGQLVFQNNKPVLVPNAIQQQQQQQRQQQLQQQQLLLKMQQQQQQHQLLQQQQQQQQQQQVQQQLLQKLQAAQKQAHAQAQQANMIKQIQAVLAQQAAAGMGGGAVRPPTQQQVRPGNGWMPQNGTSGNAQLQQQQQQQQQLLLLQQQVLHAQQQQQQSQHMMQSQQQPGQGHAPAPINGQAQMQQAHAQAQARFRQNMAALAHLTPAQLQAVSSNPVLAQPLLQARAAAAAATGAGPNGGSTVPMPSLGVGDRSSIDGRHSAGSVEISPNSSAPGSPPAQAMSREQRRMALACVAVQLVHGGISVDQAIHSGVMGGMSVTDVHFIVEVYNAERARLQAGGARIGGSGEPGSLAAAAAAAAAVVTSSRGNANRSSVQGSSRAASPALSSVAGSDVGSARPGMEIGSWRNLATTQSAGGAGYGAPGSAPMPAGTPQLGSSAGSDAPRAGGSLAGLPAAAGSSRGTSVANGGAANGAAGSTAAGNSQVQTDVAPLDAFDAFSYGFFGGEGAELLGELEIGSGLDENVNGAGALGVGVGADSNSEWNGGCNDGQGHGHREDDVPKRDDLESRLANLDLGSGFF</sequence>
<feature type="compositionally biased region" description="Polar residues" evidence="2">
    <location>
        <begin position="516"/>
        <end position="539"/>
    </location>
</feature>